<name>A0AAP0NSJ2_9MAGN</name>
<comment type="caution">
    <text evidence="1">The sequence shown here is derived from an EMBL/GenBank/DDBJ whole genome shotgun (WGS) entry which is preliminary data.</text>
</comment>
<protein>
    <submittedName>
        <fullName evidence="1">Uncharacterized protein</fullName>
    </submittedName>
</protein>
<evidence type="ECO:0000313" key="1">
    <source>
        <dbReference type="EMBL" id="KAK9114941.1"/>
    </source>
</evidence>
<gene>
    <name evidence="1" type="ORF">Syun_021738</name>
</gene>
<dbReference type="AlphaFoldDB" id="A0AAP0NSJ2"/>
<dbReference type="Proteomes" id="UP001420932">
    <property type="component" value="Unassembled WGS sequence"/>
</dbReference>
<dbReference type="EMBL" id="JBBNAF010000009">
    <property type="protein sequence ID" value="KAK9114941.1"/>
    <property type="molecule type" value="Genomic_DNA"/>
</dbReference>
<reference evidence="1 2" key="1">
    <citation type="submission" date="2024-01" db="EMBL/GenBank/DDBJ databases">
        <title>Genome assemblies of Stephania.</title>
        <authorList>
            <person name="Yang L."/>
        </authorList>
    </citation>
    <scope>NUCLEOTIDE SEQUENCE [LARGE SCALE GENOMIC DNA]</scope>
    <source>
        <strain evidence="1">YNDBR</strain>
        <tissue evidence="1">Leaf</tissue>
    </source>
</reference>
<keyword evidence="2" id="KW-1185">Reference proteome</keyword>
<accession>A0AAP0NSJ2</accession>
<proteinExistence type="predicted"/>
<evidence type="ECO:0000313" key="2">
    <source>
        <dbReference type="Proteomes" id="UP001420932"/>
    </source>
</evidence>
<sequence length="61" mass="6833">MNTSCRNMKDKVLTKAQKWNSARIFSPGCTTLCKLALSTIPLYIMKTSLLPKGICQDIDKI</sequence>
<organism evidence="1 2">
    <name type="scientific">Stephania yunnanensis</name>
    <dbReference type="NCBI Taxonomy" id="152371"/>
    <lineage>
        <taxon>Eukaryota</taxon>
        <taxon>Viridiplantae</taxon>
        <taxon>Streptophyta</taxon>
        <taxon>Embryophyta</taxon>
        <taxon>Tracheophyta</taxon>
        <taxon>Spermatophyta</taxon>
        <taxon>Magnoliopsida</taxon>
        <taxon>Ranunculales</taxon>
        <taxon>Menispermaceae</taxon>
        <taxon>Menispermoideae</taxon>
        <taxon>Cissampelideae</taxon>
        <taxon>Stephania</taxon>
    </lineage>
</organism>